<dbReference type="Proteomes" id="UP000510934">
    <property type="component" value="Chromosome"/>
</dbReference>
<dbReference type="GO" id="GO:0016887">
    <property type="term" value="F:ATP hydrolysis activity"/>
    <property type="evidence" value="ECO:0007669"/>
    <property type="project" value="InterPro"/>
</dbReference>
<dbReference type="Gene3D" id="1.10.8.60">
    <property type="match status" value="1"/>
</dbReference>
<feature type="domain" description="Clp ATPase C-terminal" evidence="5">
    <location>
        <begin position="275"/>
        <end position="369"/>
    </location>
</feature>
<organism evidence="7 8">
    <name type="scientific">Pseudomonas putida</name>
    <name type="common">Arthrobacter siderocapsulatus</name>
    <dbReference type="NCBI Taxonomy" id="303"/>
    <lineage>
        <taxon>Bacteria</taxon>
        <taxon>Pseudomonadati</taxon>
        <taxon>Pseudomonadota</taxon>
        <taxon>Gammaproteobacteria</taxon>
        <taxon>Pseudomonadales</taxon>
        <taxon>Pseudomonadaceae</taxon>
        <taxon>Pseudomonas</taxon>
    </lineage>
</organism>
<evidence type="ECO:0000313" key="8">
    <source>
        <dbReference type="Proteomes" id="UP000510934"/>
    </source>
</evidence>
<evidence type="ECO:0000256" key="2">
    <source>
        <dbReference type="ARBA" id="ARBA00022840"/>
    </source>
</evidence>
<proteinExistence type="predicted"/>
<dbReference type="InterPro" id="IPR001270">
    <property type="entry name" value="ClpA/B"/>
</dbReference>
<reference evidence="7 8" key="1">
    <citation type="journal article" date="2009" name="Mikrobiologiia">
        <title>[Phenanthren biodegradation and interaction of Pseudomonas putida BS3701 and Burkholderia sp.BS3702 in plant rhizosphere].</title>
        <authorList>
            <person name="Ovchinnikova A.A."/>
            <person name="Vetrova A.A."/>
            <person name="Filonov A.E."/>
            <person name="Boronin A.M."/>
        </authorList>
    </citation>
    <scope>NUCLEOTIDE SEQUENCE [LARGE SCALE GENOMIC DNA]</scope>
    <source>
        <strain evidence="7 8">BS3701</strain>
    </source>
</reference>
<keyword evidence="2 7" id="KW-0067">ATP-binding</keyword>
<dbReference type="PANTHER" id="PTHR11638">
    <property type="entry name" value="ATP-DEPENDENT CLP PROTEASE"/>
    <property type="match status" value="1"/>
</dbReference>
<dbReference type="GO" id="GO:0008233">
    <property type="term" value="F:peptidase activity"/>
    <property type="evidence" value="ECO:0007669"/>
    <property type="project" value="UniProtKB-KW"/>
</dbReference>
<dbReference type="InterPro" id="IPR003593">
    <property type="entry name" value="AAA+_ATPase"/>
</dbReference>
<sequence length="373" mass="41455">MPFLNDLLEQTRRDASSSAALSAENCHTRAIVETHLRSEDTLQSRFRFDVAAVMQVVRNEVLGQDEALQAIEDVLTVVRADILDPRRPLFTALFLGPTGVGKTEVVRALARALHGDADAFCRVDMNTLAQEHYAAALTGAPPGYAGAKEGRTLFDQALLDGSQGRPGIVLFDELEKASKEVSQALLNVFDNGLLRLASGEKSFNFRNTLVFMTSNLAADEIRQHRLGPLAPLRRLLGLQAGRRERLLGLVRRRLVKRFSAEFVNRIDSTVVFNAIEQEVSERIVELEVSRLNRRLAKHHCHLQLDAAVVGKLASEGHDLEFGARALKRFIRHELEVPLAEYLLGNRIPCQADVTCMTVAGHLERGRIRFSLPT</sequence>
<dbReference type="GO" id="GO:0034605">
    <property type="term" value="P:cellular response to heat"/>
    <property type="evidence" value="ECO:0007669"/>
    <property type="project" value="TreeGrafter"/>
</dbReference>
<dbReference type="InterPro" id="IPR003959">
    <property type="entry name" value="ATPase_AAA_core"/>
</dbReference>
<keyword evidence="7" id="KW-0378">Hydrolase</keyword>
<dbReference type="Proteomes" id="UP000637061">
    <property type="component" value="Unassembled WGS sequence"/>
</dbReference>
<dbReference type="GO" id="GO:0005737">
    <property type="term" value="C:cytoplasm"/>
    <property type="evidence" value="ECO:0007669"/>
    <property type="project" value="TreeGrafter"/>
</dbReference>
<evidence type="ECO:0000313" key="7">
    <source>
        <dbReference type="EMBL" id="QLJ12243.1"/>
    </source>
</evidence>
<dbReference type="PRINTS" id="PR00300">
    <property type="entry name" value="CLPPROTEASEA"/>
</dbReference>
<dbReference type="PANTHER" id="PTHR11638:SF18">
    <property type="entry name" value="HEAT SHOCK PROTEIN 104"/>
    <property type="match status" value="1"/>
</dbReference>
<dbReference type="SMART" id="SM01086">
    <property type="entry name" value="ClpB_D2-small"/>
    <property type="match status" value="1"/>
</dbReference>
<evidence type="ECO:0000259" key="5">
    <source>
        <dbReference type="SMART" id="SM01086"/>
    </source>
</evidence>
<keyword evidence="7" id="KW-0645">Protease</keyword>
<dbReference type="InterPro" id="IPR019489">
    <property type="entry name" value="Clp_ATPase_C"/>
</dbReference>
<reference evidence="6" key="3">
    <citation type="submission" date="2020-12" db="EMBL/GenBank/DDBJ databases">
        <title>Enhanced detection system for hospital associated transmission using whole genome sequencing surveillance.</title>
        <authorList>
            <person name="Harrison L.H."/>
            <person name="Van Tyne D."/>
            <person name="Marsh J.W."/>
            <person name="Griffith M.P."/>
            <person name="Snyder D.J."/>
            <person name="Cooper V.S."/>
            <person name="Mustapha M."/>
        </authorList>
    </citation>
    <scope>NUCLEOTIDE SEQUENCE</scope>
    <source>
        <strain evidence="6">PSB00042</strain>
    </source>
</reference>
<dbReference type="EMBL" id="CP059052">
    <property type="protein sequence ID" value="QLJ12243.1"/>
    <property type="molecule type" value="Genomic_DNA"/>
</dbReference>
<dbReference type="InterPro" id="IPR027417">
    <property type="entry name" value="P-loop_NTPase"/>
</dbReference>
<protein>
    <submittedName>
        <fullName evidence="7">ATP-dependent Clp protease ATP-binding subunit</fullName>
    </submittedName>
</protein>
<dbReference type="GO" id="GO:0005524">
    <property type="term" value="F:ATP binding"/>
    <property type="evidence" value="ECO:0007669"/>
    <property type="project" value="UniProtKB-KW"/>
</dbReference>
<accession>A0A7D6A094</accession>
<dbReference type="Gene3D" id="3.40.50.300">
    <property type="entry name" value="P-loop containing nucleotide triphosphate hydrolases"/>
    <property type="match status" value="1"/>
</dbReference>
<evidence type="ECO:0000256" key="3">
    <source>
        <dbReference type="ARBA" id="ARBA00023186"/>
    </source>
</evidence>
<dbReference type="AlphaFoldDB" id="A0A7D6A094"/>
<feature type="domain" description="AAA+ ATPase" evidence="4">
    <location>
        <begin position="88"/>
        <end position="232"/>
    </location>
</feature>
<dbReference type="SUPFAM" id="SSF52540">
    <property type="entry name" value="P-loop containing nucleoside triphosphate hydrolases"/>
    <property type="match status" value="1"/>
</dbReference>
<dbReference type="InterPro" id="IPR050130">
    <property type="entry name" value="ClpA_ClpB"/>
</dbReference>
<dbReference type="Pfam" id="PF07724">
    <property type="entry name" value="AAA_2"/>
    <property type="match status" value="1"/>
</dbReference>
<dbReference type="GO" id="GO:0006508">
    <property type="term" value="P:proteolysis"/>
    <property type="evidence" value="ECO:0007669"/>
    <property type="project" value="UniProtKB-KW"/>
</dbReference>
<evidence type="ECO:0000259" key="4">
    <source>
        <dbReference type="SMART" id="SM00382"/>
    </source>
</evidence>
<name>A0A7D6A094_PSEPU</name>
<dbReference type="EMBL" id="JAEHTE010000035">
    <property type="protein sequence ID" value="MBI6886643.1"/>
    <property type="molecule type" value="Genomic_DNA"/>
</dbReference>
<keyword evidence="1" id="KW-0547">Nucleotide-binding</keyword>
<dbReference type="Pfam" id="PF10431">
    <property type="entry name" value="ClpB_D2-small"/>
    <property type="match status" value="1"/>
</dbReference>
<dbReference type="CDD" id="cd19499">
    <property type="entry name" value="RecA-like_ClpB_Hsp104-like"/>
    <property type="match status" value="1"/>
</dbReference>
<evidence type="ECO:0000313" key="6">
    <source>
        <dbReference type="EMBL" id="MBI6886643.1"/>
    </source>
</evidence>
<reference evidence="7" key="2">
    <citation type="submission" date="2020-07" db="EMBL/GenBank/DDBJ databases">
        <authorList>
            <person name="Delegan Y."/>
            <person name="Filonov A."/>
            <person name="Puntus I."/>
            <person name="Valentovich L."/>
        </authorList>
    </citation>
    <scope>NUCLEOTIDE SEQUENCE</scope>
    <source>
        <strain evidence="7">BS3701</strain>
    </source>
</reference>
<keyword evidence="3" id="KW-0143">Chaperone</keyword>
<dbReference type="RefSeq" id="WP_180688291.1">
    <property type="nucleotide sequence ID" value="NZ_CP059052.1"/>
</dbReference>
<dbReference type="SMART" id="SM00382">
    <property type="entry name" value="AAA"/>
    <property type="match status" value="1"/>
</dbReference>
<evidence type="ECO:0000256" key="1">
    <source>
        <dbReference type="ARBA" id="ARBA00022741"/>
    </source>
</evidence>
<gene>
    <name evidence="7" type="ORF">H0H12_17415</name>
    <name evidence="6" type="ORF">JEU22_22320</name>
</gene>